<dbReference type="Proteomes" id="UP000815325">
    <property type="component" value="Unassembled WGS sequence"/>
</dbReference>
<dbReference type="SUPFAM" id="SSF55729">
    <property type="entry name" value="Acyl-CoA N-acyltransferases (Nat)"/>
    <property type="match status" value="1"/>
</dbReference>
<dbReference type="Pfam" id="PF00583">
    <property type="entry name" value="Acetyltransf_1"/>
    <property type="match status" value="1"/>
</dbReference>
<keyword evidence="1" id="KW-0808">Transferase</keyword>
<protein>
    <submittedName>
        <fullName evidence="4">Acyl-CoA N-acyltransferase</fullName>
    </submittedName>
</protein>
<keyword evidence="2" id="KW-0012">Acyltransferase</keyword>
<dbReference type="InterPro" id="IPR000182">
    <property type="entry name" value="GNAT_dom"/>
</dbReference>
<keyword evidence="5" id="KW-1185">Reference proteome</keyword>
<name>A0ABQ7GMM4_DUNSA</name>
<evidence type="ECO:0000259" key="3">
    <source>
        <dbReference type="PROSITE" id="PS51186"/>
    </source>
</evidence>
<dbReference type="EMBL" id="MU069685">
    <property type="protein sequence ID" value="KAF5835862.1"/>
    <property type="molecule type" value="Genomic_DNA"/>
</dbReference>
<evidence type="ECO:0000256" key="1">
    <source>
        <dbReference type="ARBA" id="ARBA00022679"/>
    </source>
</evidence>
<evidence type="ECO:0000313" key="4">
    <source>
        <dbReference type="EMBL" id="KAF5835862.1"/>
    </source>
</evidence>
<evidence type="ECO:0000313" key="5">
    <source>
        <dbReference type="Proteomes" id="UP000815325"/>
    </source>
</evidence>
<dbReference type="InterPro" id="IPR016181">
    <property type="entry name" value="Acyl_CoA_acyltransferase"/>
</dbReference>
<reference evidence="4" key="1">
    <citation type="submission" date="2017-08" db="EMBL/GenBank/DDBJ databases">
        <authorList>
            <person name="Polle J.E."/>
            <person name="Barry K."/>
            <person name="Cushman J."/>
            <person name="Schmutz J."/>
            <person name="Tran D."/>
            <person name="Hathwaick L.T."/>
            <person name="Yim W.C."/>
            <person name="Jenkins J."/>
            <person name="Mckie-Krisberg Z.M."/>
            <person name="Prochnik S."/>
            <person name="Lindquist E."/>
            <person name="Dockter R.B."/>
            <person name="Adam C."/>
            <person name="Molina H."/>
            <person name="Bunkerborg J."/>
            <person name="Jin E."/>
            <person name="Buchheim M."/>
            <person name="Magnuson J."/>
        </authorList>
    </citation>
    <scope>NUCLEOTIDE SEQUENCE</scope>
    <source>
        <strain evidence="4">CCAP 19/18</strain>
    </source>
</reference>
<dbReference type="CDD" id="cd04301">
    <property type="entry name" value="NAT_SF"/>
    <property type="match status" value="1"/>
</dbReference>
<sequence>MAKETENLDLDVETLQKGVSTVLEGKTAAAYYVVEEANQVVGSLMLTYEWSDWRCSNIWWIQSVYVLPSARRRGNFKRLYAHVKEEAKAAQASGLRLYADTGNTAAHATYEKLGMTSHYKVFEDMFTSY</sequence>
<dbReference type="PANTHER" id="PTHR43877">
    <property type="entry name" value="AMINOALKYLPHOSPHONATE N-ACETYLTRANSFERASE-RELATED-RELATED"/>
    <property type="match status" value="1"/>
</dbReference>
<evidence type="ECO:0000256" key="2">
    <source>
        <dbReference type="ARBA" id="ARBA00023315"/>
    </source>
</evidence>
<proteinExistence type="predicted"/>
<dbReference type="Gene3D" id="3.40.630.30">
    <property type="match status" value="1"/>
</dbReference>
<organism evidence="4 5">
    <name type="scientific">Dunaliella salina</name>
    <name type="common">Green alga</name>
    <name type="synonym">Protococcus salinus</name>
    <dbReference type="NCBI Taxonomy" id="3046"/>
    <lineage>
        <taxon>Eukaryota</taxon>
        <taxon>Viridiplantae</taxon>
        <taxon>Chlorophyta</taxon>
        <taxon>core chlorophytes</taxon>
        <taxon>Chlorophyceae</taxon>
        <taxon>CS clade</taxon>
        <taxon>Chlamydomonadales</taxon>
        <taxon>Dunaliellaceae</taxon>
        <taxon>Dunaliella</taxon>
    </lineage>
</organism>
<dbReference type="PANTHER" id="PTHR43877:SF2">
    <property type="entry name" value="AMINOALKYLPHOSPHONATE N-ACETYLTRANSFERASE-RELATED"/>
    <property type="match status" value="1"/>
</dbReference>
<accession>A0ABQ7GMM4</accession>
<dbReference type="InterPro" id="IPR050832">
    <property type="entry name" value="Bact_Acetyltransf"/>
</dbReference>
<gene>
    <name evidence="4" type="ORF">DUNSADRAFT_6795</name>
</gene>
<feature type="domain" description="N-acetyltransferase" evidence="3">
    <location>
        <begin position="1"/>
        <end position="129"/>
    </location>
</feature>
<comment type="caution">
    <text evidence="4">The sequence shown here is derived from an EMBL/GenBank/DDBJ whole genome shotgun (WGS) entry which is preliminary data.</text>
</comment>
<dbReference type="PROSITE" id="PS51186">
    <property type="entry name" value="GNAT"/>
    <property type="match status" value="1"/>
</dbReference>